<evidence type="ECO:0000313" key="3">
    <source>
        <dbReference type="Proteomes" id="UP000265742"/>
    </source>
</evidence>
<protein>
    <recommendedName>
        <fullName evidence="4">DNA/RNA endonuclease G</fullName>
    </recommendedName>
</protein>
<name>A0A3A1TS27_9MICO</name>
<dbReference type="AlphaFoldDB" id="A0A3A1TS27"/>
<dbReference type="Proteomes" id="UP000265742">
    <property type="component" value="Unassembled WGS sequence"/>
</dbReference>
<accession>A0A3A1TS27</accession>
<evidence type="ECO:0000313" key="2">
    <source>
        <dbReference type="EMBL" id="RIX26495.1"/>
    </source>
</evidence>
<dbReference type="EMBL" id="QXTG01000003">
    <property type="protein sequence ID" value="RIX26495.1"/>
    <property type="molecule type" value="Genomic_DNA"/>
</dbReference>
<organism evidence="2 3">
    <name type="scientific">Amnibacterium setariae</name>
    <dbReference type="NCBI Taxonomy" id="2306585"/>
    <lineage>
        <taxon>Bacteria</taxon>
        <taxon>Bacillati</taxon>
        <taxon>Actinomycetota</taxon>
        <taxon>Actinomycetes</taxon>
        <taxon>Micrococcales</taxon>
        <taxon>Microbacteriaceae</taxon>
        <taxon>Amnibacterium</taxon>
    </lineage>
</organism>
<feature type="transmembrane region" description="Helical" evidence="1">
    <location>
        <begin position="69"/>
        <end position="93"/>
    </location>
</feature>
<sequence length="191" mass="19234">MSTDTALAKRVVRRELHSSRSGAAVLVALLALIATAWIGTESVLAALGQPALLLTPAAMAAGVRGLATVPAAGLITAGAVLVLLGLVLLVLAFGPGRRGKHVVTGPTPTVADDAVLASSLSRAAADAARLDPDRVVASVGRRTATVRLTPTTGVPVDRGAVQRAVAEQAAALNVQPAVRARVVVDRKGKVS</sequence>
<keyword evidence="1" id="KW-0812">Transmembrane</keyword>
<keyword evidence="1" id="KW-1133">Transmembrane helix</keyword>
<evidence type="ECO:0008006" key="4">
    <source>
        <dbReference type="Google" id="ProtNLM"/>
    </source>
</evidence>
<gene>
    <name evidence="2" type="ORF">D1781_16295</name>
</gene>
<comment type="caution">
    <text evidence="2">The sequence shown here is derived from an EMBL/GenBank/DDBJ whole genome shotgun (WGS) entry which is preliminary data.</text>
</comment>
<dbReference type="RefSeq" id="WP_119483570.1">
    <property type="nucleotide sequence ID" value="NZ_QXTG01000003.1"/>
</dbReference>
<keyword evidence="1" id="KW-0472">Membrane</keyword>
<keyword evidence="3" id="KW-1185">Reference proteome</keyword>
<proteinExistence type="predicted"/>
<evidence type="ECO:0000256" key="1">
    <source>
        <dbReference type="SAM" id="Phobius"/>
    </source>
</evidence>
<reference evidence="3" key="1">
    <citation type="submission" date="2018-09" db="EMBL/GenBank/DDBJ databases">
        <authorList>
            <person name="Kim I."/>
        </authorList>
    </citation>
    <scope>NUCLEOTIDE SEQUENCE [LARGE SCALE GENOMIC DNA]</scope>
    <source>
        <strain evidence="3">DD4a</strain>
    </source>
</reference>